<sequence length="83" mass="9200">MKRIVEMAAAKEQRHDVVRVMKRRGGRWRLGSGSGWGGRRGSRDGSDRGAEGSSNNAAMRGCGLGVGRFIRLQWEMAGKRQQQ</sequence>
<organism evidence="2 3">
    <name type="scientific">Ensete ventricosum</name>
    <name type="common">Abyssinian banana</name>
    <name type="synonym">Musa ensete</name>
    <dbReference type="NCBI Taxonomy" id="4639"/>
    <lineage>
        <taxon>Eukaryota</taxon>
        <taxon>Viridiplantae</taxon>
        <taxon>Streptophyta</taxon>
        <taxon>Embryophyta</taxon>
        <taxon>Tracheophyta</taxon>
        <taxon>Spermatophyta</taxon>
        <taxon>Magnoliopsida</taxon>
        <taxon>Liliopsida</taxon>
        <taxon>Zingiberales</taxon>
        <taxon>Musaceae</taxon>
        <taxon>Ensete</taxon>
    </lineage>
</organism>
<feature type="region of interest" description="Disordered" evidence="1">
    <location>
        <begin position="27"/>
        <end position="58"/>
    </location>
</feature>
<accession>A0A427AYU6</accession>
<proteinExistence type="predicted"/>
<dbReference type="AlphaFoldDB" id="A0A427AYU6"/>
<evidence type="ECO:0000313" key="2">
    <source>
        <dbReference type="EMBL" id="RRT81355.1"/>
    </source>
</evidence>
<reference evidence="2 3" key="1">
    <citation type="journal article" date="2014" name="Agronomy (Basel)">
        <title>A Draft Genome Sequence for Ensete ventricosum, the Drought-Tolerant Tree Against Hunger.</title>
        <authorList>
            <person name="Harrison J."/>
            <person name="Moore K.A."/>
            <person name="Paszkiewicz K."/>
            <person name="Jones T."/>
            <person name="Grant M."/>
            <person name="Ambacheew D."/>
            <person name="Muzemil S."/>
            <person name="Studholme D.J."/>
        </authorList>
    </citation>
    <scope>NUCLEOTIDE SEQUENCE [LARGE SCALE GENOMIC DNA]</scope>
</reference>
<comment type="caution">
    <text evidence="2">The sequence shown here is derived from an EMBL/GenBank/DDBJ whole genome shotgun (WGS) entry which is preliminary data.</text>
</comment>
<gene>
    <name evidence="2" type="ORF">B296_00004417</name>
</gene>
<dbReference type="EMBL" id="AMZH03000929">
    <property type="protein sequence ID" value="RRT81355.1"/>
    <property type="molecule type" value="Genomic_DNA"/>
</dbReference>
<evidence type="ECO:0000256" key="1">
    <source>
        <dbReference type="SAM" id="MobiDB-lite"/>
    </source>
</evidence>
<feature type="compositionally biased region" description="Basic and acidic residues" evidence="1">
    <location>
        <begin position="41"/>
        <end position="50"/>
    </location>
</feature>
<dbReference type="Proteomes" id="UP000287651">
    <property type="component" value="Unassembled WGS sequence"/>
</dbReference>
<name>A0A427AYU6_ENSVE</name>
<evidence type="ECO:0000313" key="3">
    <source>
        <dbReference type="Proteomes" id="UP000287651"/>
    </source>
</evidence>
<protein>
    <submittedName>
        <fullName evidence="2">Uncharacterized protein</fullName>
    </submittedName>
</protein>